<proteinExistence type="predicted"/>
<dbReference type="EMBL" id="GGEC01087448">
    <property type="protein sequence ID" value="MBX67932.1"/>
    <property type="molecule type" value="Transcribed_RNA"/>
</dbReference>
<reference evidence="1" key="1">
    <citation type="submission" date="2018-02" db="EMBL/GenBank/DDBJ databases">
        <title>Rhizophora mucronata_Transcriptome.</title>
        <authorList>
            <person name="Meera S.P."/>
            <person name="Sreeshan A."/>
            <person name="Augustine A."/>
        </authorList>
    </citation>
    <scope>NUCLEOTIDE SEQUENCE</scope>
    <source>
        <tissue evidence="1">Leaf</tissue>
    </source>
</reference>
<protein>
    <submittedName>
        <fullName evidence="1">Uncharacterized protein</fullName>
    </submittedName>
</protein>
<organism evidence="1">
    <name type="scientific">Rhizophora mucronata</name>
    <name type="common">Asiatic mangrove</name>
    <dbReference type="NCBI Taxonomy" id="61149"/>
    <lineage>
        <taxon>Eukaryota</taxon>
        <taxon>Viridiplantae</taxon>
        <taxon>Streptophyta</taxon>
        <taxon>Embryophyta</taxon>
        <taxon>Tracheophyta</taxon>
        <taxon>Spermatophyta</taxon>
        <taxon>Magnoliopsida</taxon>
        <taxon>eudicotyledons</taxon>
        <taxon>Gunneridae</taxon>
        <taxon>Pentapetalae</taxon>
        <taxon>rosids</taxon>
        <taxon>fabids</taxon>
        <taxon>Malpighiales</taxon>
        <taxon>Rhizophoraceae</taxon>
        <taxon>Rhizophora</taxon>
    </lineage>
</organism>
<evidence type="ECO:0000313" key="1">
    <source>
        <dbReference type="EMBL" id="MBX67932.1"/>
    </source>
</evidence>
<dbReference type="AlphaFoldDB" id="A0A2P2QLR4"/>
<accession>A0A2P2QLR4</accession>
<sequence length="50" mass="5790">MNKFLSSKASPRIWIQEQAQCRSYLCRNKLSMVQMLPITGLNPMILHSPQ</sequence>
<name>A0A2P2QLR4_RHIMU</name>